<dbReference type="CDD" id="cd00448">
    <property type="entry name" value="YjgF_YER057c_UK114_family"/>
    <property type="match status" value="1"/>
</dbReference>
<evidence type="ECO:0000256" key="1">
    <source>
        <dbReference type="ARBA" id="ARBA00010552"/>
    </source>
</evidence>
<evidence type="ECO:0000313" key="3">
    <source>
        <dbReference type="EMBL" id="MBB6185301.1"/>
    </source>
</evidence>
<dbReference type="PANTHER" id="PTHR11803">
    <property type="entry name" value="2-IMINOBUTANOATE/2-IMINOPROPANOATE DEAMINASE RIDA"/>
    <property type="match status" value="1"/>
</dbReference>
<dbReference type="Proteomes" id="UP000560000">
    <property type="component" value="Unassembled WGS sequence"/>
</dbReference>
<dbReference type="NCBIfam" id="TIGR00004">
    <property type="entry name" value="Rid family detoxifying hydrolase"/>
    <property type="match status" value="1"/>
</dbReference>
<dbReference type="Gene3D" id="3.30.1330.40">
    <property type="entry name" value="RutC-like"/>
    <property type="match status" value="1"/>
</dbReference>
<dbReference type="AlphaFoldDB" id="A0A099CT34"/>
<proteinExistence type="inferred from homology"/>
<comment type="similarity">
    <text evidence="1">Belongs to the RutC family.</text>
</comment>
<sequence length="127" mass="13306">MSRSIIATDNAPSAIGPYSQAVRAGQTVYLSGQIPLDPASGAMVHGDIAVQARRVFDNLKAVCEAAGGSLSDLVRVGIYMTDLAHFAAVNAVMESYFEQPYPSRATVQVAALPKGAQIEVDGILVLD</sequence>
<dbReference type="InterPro" id="IPR006175">
    <property type="entry name" value="YjgF/YER057c/UK114"/>
</dbReference>
<dbReference type="EMBL" id="JACHET010000001">
    <property type="protein sequence ID" value="MBB6185301.1"/>
    <property type="molecule type" value="Genomic_DNA"/>
</dbReference>
<reference evidence="3 5" key="2">
    <citation type="submission" date="2020-08" db="EMBL/GenBank/DDBJ databases">
        <title>Genomic Encyclopedia of Type Strains, Phase IV (KMG-IV): sequencing the most valuable type-strain genomes for metagenomic binning, comparative biology and taxonomic classification.</title>
        <authorList>
            <person name="Goeker M."/>
        </authorList>
    </citation>
    <scope>NUCLEOTIDE SEQUENCE [LARGE SCALE GENOMIC DNA]</scope>
    <source>
        <strain evidence="3 5">DSM 107085</strain>
    </source>
</reference>
<comment type="caution">
    <text evidence="2">The sequence shown here is derived from an EMBL/GenBank/DDBJ whole genome shotgun (WGS) entry which is preliminary data.</text>
</comment>
<evidence type="ECO:0000313" key="4">
    <source>
        <dbReference type="Proteomes" id="UP000029708"/>
    </source>
</evidence>
<dbReference type="Proteomes" id="UP000029708">
    <property type="component" value="Unassembled WGS sequence"/>
</dbReference>
<gene>
    <name evidence="3" type="ORF">HNQ86_002646</name>
    <name evidence="2" type="ORF">LF63_0113025</name>
</gene>
<dbReference type="EMBL" id="JROI01000015">
    <property type="protein sequence ID" value="KGI76846.1"/>
    <property type="molecule type" value="Genomic_DNA"/>
</dbReference>
<dbReference type="RefSeq" id="WP_043102455.1">
    <property type="nucleotide sequence ID" value="NZ_JACHET010000001.1"/>
</dbReference>
<evidence type="ECO:0000313" key="2">
    <source>
        <dbReference type="EMBL" id="KGI76846.1"/>
    </source>
</evidence>
<protein>
    <submittedName>
        <fullName evidence="2">Endoribonuclease</fullName>
    </submittedName>
    <submittedName>
        <fullName evidence="3">Reactive intermediate/imine deaminase</fullName>
    </submittedName>
</protein>
<dbReference type="Pfam" id="PF01042">
    <property type="entry name" value="Ribonuc_L-PSP"/>
    <property type="match status" value="1"/>
</dbReference>
<dbReference type="InterPro" id="IPR006056">
    <property type="entry name" value="RidA"/>
</dbReference>
<dbReference type="InterPro" id="IPR035959">
    <property type="entry name" value="RutC-like_sf"/>
</dbReference>
<accession>A0A099CT34</accession>
<reference evidence="2 4" key="1">
    <citation type="submission" date="2014-09" db="EMBL/GenBank/DDBJ databases">
        <title>Xanthomonadaceae 3.5X direct submission.</title>
        <authorList>
            <person name="Fang T."/>
            <person name="Wang H."/>
        </authorList>
    </citation>
    <scope>NUCLEOTIDE SEQUENCE [LARGE SCALE GENOMIC DNA]</scope>
    <source>
        <strain evidence="2 4">3.5X</strain>
    </source>
</reference>
<dbReference type="SUPFAM" id="SSF55298">
    <property type="entry name" value="YjgF-like"/>
    <property type="match status" value="1"/>
</dbReference>
<dbReference type="HOGENOM" id="CLU_100715_7_1_6"/>
<organism evidence="2 4">
    <name type="scientific">Oleiagrimonas soli</name>
    <dbReference type="NCBI Taxonomy" id="1543381"/>
    <lineage>
        <taxon>Bacteria</taxon>
        <taxon>Pseudomonadati</taxon>
        <taxon>Pseudomonadota</taxon>
        <taxon>Gammaproteobacteria</taxon>
        <taxon>Lysobacterales</taxon>
        <taxon>Rhodanobacteraceae</taxon>
        <taxon>Oleiagrimonas</taxon>
    </lineage>
</organism>
<dbReference type="GO" id="GO:0019239">
    <property type="term" value="F:deaminase activity"/>
    <property type="evidence" value="ECO:0007669"/>
    <property type="project" value="TreeGrafter"/>
</dbReference>
<evidence type="ECO:0000313" key="5">
    <source>
        <dbReference type="Proteomes" id="UP000560000"/>
    </source>
</evidence>
<keyword evidence="4" id="KW-1185">Reference proteome</keyword>
<dbReference type="STRING" id="1543381.LF63_0113025"/>
<dbReference type="FunFam" id="3.30.1330.40:FF:000001">
    <property type="entry name" value="L-PSP family endoribonuclease"/>
    <property type="match status" value="1"/>
</dbReference>
<dbReference type="PANTHER" id="PTHR11803:SF39">
    <property type="entry name" value="2-IMINOBUTANOATE_2-IMINOPROPANOATE DEAMINASE"/>
    <property type="match status" value="1"/>
</dbReference>
<name>A0A099CT34_9GAMM</name>
<dbReference type="GO" id="GO:0005829">
    <property type="term" value="C:cytosol"/>
    <property type="evidence" value="ECO:0007669"/>
    <property type="project" value="TreeGrafter"/>
</dbReference>
<dbReference type="OrthoDB" id="9803101at2"/>